<dbReference type="Pfam" id="PF01565">
    <property type="entry name" value="FAD_binding_4"/>
    <property type="match status" value="1"/>
</dbReference>
<evidence type="ECO:0000313" key="8">
    <source>
        <dbReference type="Proteomes" id="UP000037020"/>
    </source>
</evidence>
<dbReference type="InterPro" id="IPR006094">
    <property type="entry name" value="Oxid_FAD_bind_N"/>
</dbReference>
<dbReference type="InterPro" id="IPR016169">
    <property type="entry name" value="FAD-bd_PCMH_sub2"/>
</dbReference>
<dbReference type="InterPro" id="IPR050416">
    <property type="entry name" value="FAD-linked_Oxidoreductase"/>
</dbReference>
<dbReference type="Gene3D" id="3.30.43.10">
    <property type="entry name" value="Uridine Diphospho-n-acetylenolpyruvylglucosamine Reductase, domain 2"/>
    <property type="match status" value="1"/>
</dbReference>
<feature type="domain" description="FAD-binding PCMH-type" evidence="6">
    <location>
        <begin position="30"/>
        <end position="201"/>
    </location>
</feature>
<evidence type="ECO:0000256" key="3">
    <source>
        <dbReference type="ARBA" id="ARBA00022630"/>
    </source>
</evidence>
<proteinExistence type="inferred from homology"/>
<dbReference type="PANTHER" id="PTHR42973">
    <property type="entry name" value="BINDING OXIDOREDUCTASE, PUTATIVE (AFU_ORTHOLOGUE AFUA_1G17690)-RELATED"/>
    <property type="match status" value="1"/>
</dbReference>
<dbReference type="InterPro" id="IPR016167">
    <property type="entry name" value="FAD-bd_PCMH_sub1"/>
</dbReference>
<name>A0ABR5J7G8_9ACTN</name>
<dbReference type="InterPro" id="IPR016166">
    <property type="entry name" value="FAD-bd_PCMH"/>
</dbReference>
<reference evidence="7 8" key="1">
    <citation type="submission" date="2015-07" db="EMBL/GenBank/DDBJ databases">
        <authorList>
            <person name="Ju K.-S."/>
            <person name="Doroghazi J.R."/>
            <person name="Metcalf W.W."/>
        </authorList>
    </citation>
    <scope>NUCLEOTIDE SEQUENCE [LARGE SCALE GENOMIC DNA]</scope>
    <source>
        <strain evidence="7 8">NRRL B-3589</strain>
    </source>
</reference>
<gene>
    <name evidence="7" type="ORF">ADK38_14975</name>
</gene>
<keyword evidence="5" id="KW-0560">Oxidoreductase</keyword>
<feature type="non-terminal residue" evidence="7">
    <location>
        <position position="264"/>
    </location>
</feature>
<dbReference type="Proteomes" id="UP000037020">
    <property type="component" value="Unassembled WGS sequence"/>
</dbReference>
<evidence type="ECO:0000259" key="6">
    <source>
        <dbReference type="PROSITE" id="PS51387"/>
    </source>
</evidence>
<keyword evidence="8" id="KW-1185">Reference proteome</keyword>
<dbReference type="Gene3D" id="3.40.462.20">
    <property type="match status" value="1"/>
</dbReference>
<dbReference type="PANTHER" id="PTHR42973:SF39">
    <property type="entry name" value="FAD-BINDING PCMH-TYPE DOMAIN-CONTAINING PROTEIN"/>
    <property type="match status" value="1"/>
</dbReference>
<dbReference type="InterPro" id="IPR036318">
    <property type="entry name" value="FAD-bd_PCMH-like_sf"/>
</dbReference>
<keyword evidence="4" id="KW-0274">FAD</keyword>
<keyword evidence="3" id="KW-0285">Flavoprotein</keyword>
<comment type="caution">
    <text evidence="7">The sequence shown here is derived from an EMBL/GenBank/DDBJ whole genome shotgun (WGS) entry which is preliminary data.</text>
</comment>
<evidence type="ECO:0000313" key="7">
    <source>
        <dbReference type="EMBL" id="KOG89317.1"/>
    </source>
</evidence>
<sequence length="264" mass="28232">MATSARFAGTVLAPGDPGFEDASRTWNACFASRPREVMVCHSTAEVADAVREVRERGVSFRVRSGGHSMAGLSSVEDGVVIDLGGLDAISLSADRSLVTVGGGTRLGDIYRELWRSGVTVPAGTCPRIGIGGHVLGGGMGVLSRSRGALVDHLAALEFVDAEGRAYRVDENEHPDLFWACRGGGGGSYGIATSYTLRTSPVDEVTLFTLSWNWERFAPAVRAWQSWLASTDDRVNTFLSLFPRQQDLVAAFGVYDGPAAEFEEL</sequence>
<dbReference type="EMBL" id="LGUT01001256">
    <property type="protein sequence ID" value="KOG89317.1"/>
    <property type="molecule type" value="Genomic_DNA"/>
</dbReference>
<protein>
    <recommendedName>
        <fullName evidence="6">FAD-binding PCMH-type domain-containing protein</fullName>
    </recommendedName>
</protein>
<evidence type="ECO:0000256" key="2">
    <source>
        <dbReference type="ARBA" id="ARBA00005466"/>
    </source>
</evidence>
<evidence type="ECO:0000256" key="1">
    <source>
        <dbReference type="ARBA" id="ARBA00001974"/>
    </source>
</evidence>
<dbReference type="Gene3D" id="3.30.465.10">
    <property type="match status" value="1"/>
</dbReference>
<evidence type="ECO:0000256" key="5">
    <source>
        <dbReference type="ARBA" id="ARBA00023002"/>
    </source>
</evidence>
<comment type="cofactor">
    <cofactor evidence="1">
        <name>FAD</name>
        <dbReference type="ChEBI" id="CHEBI:57692"/>
    </cofactor>
</comment>
<dbReference type="SUPFAM" id="SSF56176">
    <property type="entry name" value="FAD-binding/transporter-associated domain-like"/>
    <property type="match status" value="1"/>
</dbReference>
<accession>A0ABR5J7G8</accession>
<evidence type="ECO:0000256" key="4">
    <source>
        <dbReference type="ARBA" id="ARBA00022827"/>
    </source>
</evidence>
<comment type="similarity">
    <text evidence="2">Belongs to the oxygen-dependent FAD-linked oxidoreductase family.</text>
</comment>
<dbReference type="PROSITE" id="PS51387">
    <property type="entry name" value="FAD_PCMH"/>
    <property type="match status" value="1"/>
</dbReference>
<organism evidence="7 8">
    <name type="scientific">Streptomyces varsoviensis</name>
    <dbReference type="NCBI Taxonomy" id="67373"/>
    <lineage>
        <taxon>Bacteria</taxon>
        <taxon>Bacillati</taxon>
        <taxon>Actinomycetota</taxon>
        <taxon>Actinomycetes</taxon>
        <taxon>Kitasatosporales</taxon>
        <taxon>Streptomycetaceae</taxon>
        <taxon>Streptomyces</taxon>
    </lineage>
</organism>